<sequence>MRKRKIRATIPQPCDQREHHRGKGGGGRWAPAFDQVAHRDRNTVERALDLLRQTREVAPPAHRPLGRGPGIR</sequence>
<organism evidence="2 3">
    <name type="scientific">Nocardiopsis terrae</name>
    <dbReference type="NCBI Taxonomy" id="372655"/>
    <lineage>
        <taxon>Bacteria</taxon>
        <taxon>Bacillati</taxon>
        <taxon>Actinomycetota</taxon>
        <taxon>Actinomycetes</taxon>
        <taxon>Streptosporangiales</taxon>
        <taxon>Nocardiopsidaceae</taxon>
        <taxon>Nocardiopsis</taxon>
    </lineage>
</organism>
<comment type="caution">
    <text evidence="2">The sequence shown here is derived from an EMBL/GenBank/DDBJ whole genome shotgun (WGS) entry which is preliminary data.</text>
</comment>
<name>A0ABR9HH15_9ACTN</name>
<protein>
    <submittedName>
        <fullName evidence="2">Uncharacterized protein</fullName>
    </submittedName>
</protein>
<dbReference type="Proteomes" id="UP000598217">
    <property type="component" value="Unassembled WGS sequence"/>
</dbReference>
<reference evidence="2 3" key="1">
    <citation type="submission" date="2020-10" db="EMBL/GenBank/DDBJ databases">
        <title>Sequencing the genomes of 1000 actinobacteria strains.</title>
        <authorList>
            <person name="Klenk H.-P."/>
        </authorList>
    </citation>
    <scope>NUCLEOTIDE SEQUENCE [LARGE SCALE GENOMIC DNA]</scope>
    <source>
        <strain evidence="2 3">DSM 45157</strain>
    </source>
</reference>
<evidence type="ECO:0000313" key="2">
    <source>
        <dbReference type="EMBL" id="MBE1458311.1"/>
    </source>
</evidence>
<evidence type="ECO:0000313" key="3">
    <source>
        <dbReference type="Proteomes" id="UP000598217"/>
    </source>
</evidence>
<gene>
    <name evidence="2" type="ORF">H4W79_002525</name>
</gene>
<dbReference type="EMBL" id="JADBDY010000001">
    <property type="protein sequence ID" value="MBE1458311.1"/>
    <property type="molecule type" value="Genomic_DNA"/>
</dbReference>
<dbReference type="RefSeq" id="WP_191270523.1">
    <property type="nucleotide sequence ID" value="NZ_BMXJ01000003.1"/>
</dbReference>
<proteinExistence type="predicted"/>
<feature type="region of interest" description="Disordered" evidence="1">
    <location>
        <begin position="1"/>
        <end position="31"/>
    </location>
</feature>
<evidence type="ECO:0000256" key="1">
    <source>
        <dbReference type="SAM" id="MobiDB-lite"/>
    </source>
</evidence>
<accession>A0ABR9HH15</accession>
<keyword evidence="3" id="KW-1185">Reference proteome</keyword>